<proteinExistence type="predicted"/>
<dbReference type="OrthoDB" id="9799894at2"/>
<reference evidence="2 3" key="1">
    <citation type="journal article" date="2016" name="Environ. Microbiol.">
        <title>New Methyloceanibacter diversity from North Sea sediments includes methanotroph containing solely the soluble methane monooxygenase.</title>
        <authorList>
            <person name="Vekeman B."/>
            <person name="Kerckhof F.M."/>
            <person name="Cremers G."/>
            <person name="de Vos P."/>
            <person name="Vandamme P."/>
            <person name="Boon N."/>
            <person name="Op den Camp H.J."/>
            <person name="Heylen K."/>
        </authorList>
    </citation>
    <scope>NUCLEOTIDE SEQUENCE [LARGE SCALE GENOMIC DNA]</scope>
    <source>
        <strain evidence="2 3">R-67175</strain>
    </source>
</reference>
<sequence>MIRFALACDQGHGFDAWFSSGASYDEQAEAGVITCPDCGSDRVEKAPMAPAVLRGKSRSEGEDGSEPGEKPQEGGGQQTYAVLEGLRDYLKANAEDVGKAFPEEARKIHYGEAEARSIYGEVTTEEANSLQEEGVPVLPLPPLPKERN</sequence>
<evidence type="ECO:0000313" key="2">
    <source>
        <dbReference type="EMBL" id="ODR98247.1"/>
    </source>
</evidence>
<dbReference type="InterPro" id="IPR009562">
    <property type="entry name" value="DUF1178"/>
</dbReference>
<dbReference type="Proteomes" id="UP000094472">
    <property type="component" value="Unassembled WGS sequence"/>
</dbReference>
<dbReference type="Pfam" id="PF06676">
    <property type="entry name" value="DUF1178"/>
    <property type="match status" value="1"/>
</dbReference>
<name>A0A1E3VXH8_9HYPH</name>
<dbReference type="EMBL" id="LPWF01000023">
    <property type="protein sequence ID" value="ODR98247.1"/>
    <property type="molecule type" value="Genomic_DNA"/>
</dbReference>
<organism evidence="2 3">
    <name type="scientific">Methyloceanibacter superfactus</name>
    <dbReference type="NCBI Taxonomy" id="1774969"/>
    <lineage>
        <taxon>Bacteria</taxon>
        <taxon>Pseudomonadati</taxon>
        <taxon>Pseudomonadota</taxon>
        <taxon>Alphaproteobacteria</taxon>
        <taxon>Hyphomicrobiales</taxon>
        <taxon>Hyphomicrobiaceae</taxon>
        <taxon>Methyloceanibacter</taxon>
    </lineage>
</organism>
<evidence type="ECO:0000256" key="1">
    <source>
        <dbReference type="SAM" id="MobiDB-lite"/>
    </source>
</evidence>
<keyword evidence="3" id="KW-1185">Reference proteome</keyword>
<protein>
    <submittedName>
        <fullName evidence="2">Uncharacterized protein</fullName>
    </submittedName>
</protein>
<feature type="region of interest" description="Disordered" evidence="1">
    <location>
        <begin position="44"/>
        <end position="80"/>
    </location>
</feature>
<dbReference type="AlphaFoldDB" id="A0A1E3VXH8"/>
<evidence type="ECO:0000313" key="3">
    <source>
        <dbReference type="Proteomes" id="UP000094472"/>
    </source>
</evidence>
<feature type="compositionally biased region" description="Basic and acidic residues" evidence="1">
    <location>
        <begin position="57"/>
        <end position="72"/>
    </location>
</feature>
<dbReference type="STRING" id="1774969.AUC69_10145"/>
<dbReference type="RefSeq" id="WP_069441466.1">
    <property type="nucleotide sequence ID" value="NZ_LPWF01000023.1"/>
</dbReference>
<feature type="compositionally biased region" description="Pro residues" evidence="1">
    <location>
        <begin position="138"/>
        <end position="148"/>
    </location>
</feature>
<feature type="region of interest" description="Disordered" evidence="1">
    <location>
        <begin position="122"/>
        <end position="148"/>
    </location>
</feature>
<accession>A0A1E3VXH8</accession>
<comment type="caution">
    <text evidence="2">The sequence shown here is derived from an EMBL/GenBank/DDBJ whole genome shotgun (WGS) entry which is preliminary data.</text>
</comment>
<dbReference type="PIRSF" id="PIRSF032131">
    <property type="entry name" value="UCP032131"/>
    <property type="match status" value="1"/>
</dbReference>
<gene>
    <name evidence="2" type="ORF">AUC69_10145</name>
</gene>